<dbReference type="OrthoDB" id="9797650at2"/>
<organism evidence="2 3">
    <name type="scientific">Gemmatirosa kalamazoonensis</name>
    <dbReference type="NCBI Taxonomy" id="861299"/>
    <lineage>
        <taxon>Bacteria</taxon>
        <taxon>Pseudomonadati</taxon>
        <taxon>Gemmatimonadota</taxon>
        <taxon>Gemmatimonadia</taxon>
        <taxon>Gemmatimonadales</taxon>
        <taxon>Gemmatimonadaceae</taxon>
        <taxon>Gemmatirosa</taxon>
    </lineage>
</organism>
<accession>W0RK77</accession>
<evidence type="ECO:0000313" key="3">
    <source>
        <dbReference type="Proteomes" id="UP000019151"/>
    </source>
</evidence>
<dbReference type="InParanoid" id="W0RK77"/>
<name>W0RK77_9BACT</name>
<protein>
    <submittedName>
        <fullName evidence="2">Roadblock/LC7 family protein</fullName>
    </submittedName>
</protein>
<dbReference type="EMBL" id="CP007128">
    <property type="protein sequence ID" value="AHG90710.1"/>
    <property type="molecule type" value="Genomic_DNA"/>
</dbReference>
<dbReference type="SMART" id="SM00960">
    <property type="entry name" value="Robl_LC7"/>
    <property type="match status" value="1"/>
</dbReference>
<dbReference type="Proteomes" id="UP000019151">
    <property type="component" value="Chromosome"/>
</dbReference>
<keyword evidence="3" id="KW-1185">Reference proteome</keyword>
<dbReference type="Gene3D" id="3.30.450.30">
    <property type="entry name" value="Dynein light chain 2a, cytoplasmic"/>
    <property type="match status" value="1"/>
</dbReference>
<proteinExistence type="predicted"/>
<evidence type="ECO:0000313" key="2">
    <source>
        <dbReference type="EMBL" id="AHG90710.1"/>
    </source>
</evidence>
<dbReference type="eggNOG" id="COG2018">
    <property type="taxonomic scope" value="Bacteria"/>
</dbReference>
<feature type="domain" description="Roadblock/LAMTOR2" evidence="1">
    <location>
        <begin position="4"/>
        <end position="94"/>
    </location>
</feature>
<sequence length="118" mass="12320">MSAIRDLLTALRGRPGVDAAIVVGRDGLVIDDESRDGVDRERIAAHAPALLTAGDDVGAAANRGALVTLVLEHERGGLAILSVLSRDASLLVLLDPSADAGPLLQELRRERARLASLV</sequence>
<reference evidence="2 3" key="1">
    <citation type="journal article" date="2014" name="Genome Announc.">
        <title>Genome Sequence and Methylome of Soil Bacterium Gemmatirosa kalamazoonensis KBS708T, a Member of the Rarely Cultivated Gemmatimonadetes Phylum.</title>
        <authorList>
            <person name="Debruyn J.M."/>
            <person name="Radosevich M."/>
            <person name="Wommack K.E."/>
            <person name="Polson S.W."/>
            <person name="Hauser L.J."/>
            <person name="Fawaz M.N."/>
            <person name="Korlach J."/>
            <person name="Tsai Y.C."/>
        </authorList>
    </citation>
    <scope>NUCLEOTIDE SEQUENCE [LARGE SCALE GENOMIC DNA]</scope>
    <source>
        <strain evidence="2 3">KBS708</strain>
    </source>
</reference>
<dbReference type="KEGG" id="gba:J421_3173"/>
<gene>
    <name evidence="2" type="ORF">J421_3173</name>
</gene>
<evidence type="ECO:0000259" key="1">
    <source>
        <dbReference type="SMART" id="SM00960"/>
    </source>
</evidence>
<dbReference type="AlphaFoldDB" id="W0RK77"/>
<dbReference type="InterPro" id="IPR004942">
    <property type="entry name" value="Roadblock/LAMTOR2_dom"/>
</dbReference>
<dbReference type="HOGENOM" id="CLU_2069739_0_0_0"/>
<dbReference type="RefSeq" id="WP_025412176.1">
    <property type="nucleotide sequence ID" value="NZ_CP007128.1"/>
</dbReference>
<dbReference type="STRING" id="861299.J421_3173"/>
<dbReference type="SUPFAM" id="SSF103196">
    <property type="entry name" value="Roadblock/LC7 domain"/>
    <property type="match status" value="1"/>
</dbReference>
<dbReference type="Pfam" id="PF03259">
    <property type="entry name" value="Robl_LC7"/>
    <property type="match status" value="1"/>
</dbReference>